<dbReference type="EMBL" id="DVOD01000061">
    <property type="protein sequence ID" value="HIU93184.1"/>
    <property type="molecule type" value="Genomic_DNA"/>
</dbReference>
<dbReference type="AlphaFoldDB" id="A0A9D1N1T3"/>
<evidence type="ECO:0000313" key="2">
    <source>
        <dbReference type="Proteomes" id="UP000886748"/>
    </source>
</evidence>
<gene>
    <name evidence="1" type="ORF">IAD26_08650</name>
</gene>
<accession>A0A9D1N1T3</accession>
<protein>
    <submittedName>
        <fullName evidence="1">YkgJ family cysteine cluster protein</fullName>
    </submittedName>
</protein>
<organism evidence="1 2">
    <name type="scientific">Candidatus Limenecus avicola</name>
    <dbReference type="NCBI Taxonomy" id="2840847"/>
    <lineage>
        <taxon>Bacteria</taxon>
        <taxon>Bacillati</taxon>
        <taxon>Bacillota</taxon>
        <taxon>Clostridia</taxon>
        <taxon>Eubacteriales</taxon>
        <taxon>Clostridiaceae</taxon>
        <taxon>Clostridiaceae incertae sedis</taxon>
        <taxon>Candidatus Limenecus</taxon>
    </lineage>
</organism>
<comment type="caution">
    <text evidence="1">The sequence shown here is derived from an EMBL/GenBank/DDBJ whole genome shotgun (WGS) entry which is preliminary data.</text>
</comment>
<reference evidence="1" key="1">
    <citation type="submission" date="2020-10" db="EMBL/GenBank/DDBJ databases">
        <authorList>
            <person name="Gilroy R."/>
        </authorList>
    </citation>
    <scope>NUCLEOTIDE SEQUENCE</scope>
    <source>
        <strain evidence="1">CHK154-7741</strain>
    </source>
</reference>
<sequence length="198" mass="23062">MDIEISKEPVEYLSDFPQHLCNMCGKCCKAITTPYSWEELVELAKQGQEEAKVFVEVFVRYDSVDEARAAVPDHVENILNQLRKNNPDFDESKVTFFHCPHLTEDNKCAIHATRPDCCRRAPRNGWSLFPPGCGFKGWQFMQKEKVKASVRALKEYLLELELLPEDEVLPEKGKTVKEMKDFIKEKIKPWEKYGALYW</sequence>
<dbReference type="Pfam" id="PF03692">
    <property type="entry name" value="CxxCxxCC"/>
    <property type="match status" value="1"/>
</dbReference>
<reference evidence="1" key="2">
    <citation type="journal article" date="2021" name="PeerJ">
        <title>Extensive microbial diversity within the chicken gut microbiome revealed by metagenomics and culture.</title>
        <authorList>
            <person name="Gilroy R."/>
            <person name="Ravi A."/>
            <person name="Getino M."/>
            <person name="Pursley I."/>
            <person name="Horton D.L."/>
            <person name="Alikhan N.F."/>
            <person name="Baker D."/>
            <person name="Gharbi K."/>
            <person name="Hall N."/>
            <person name="Watson M."/>
            <person name="Adriaenssens E.M."/>
            <person name="Foster-Nyarko E."/>
            <person name="Jarju S."/>
            <person name="Secka A."/>
            <person name="Antonio M."/>
            <person name="Oren A."/>
            <person name="Chaudhuri R.R."/>
            <person name="La Ragione R."/>
            <person name="Hildebrand F."/>
            <person name="Pallen M.J."/>
        </authorList>
    </citation>
    <scope>NUCLEOTIDE SEQUENCE</scope>
    <source>
        <strain evidence="1">CHK154-7741</strain>
    </source>
</reference>
<dbReference type="InterPro" id="IPR005358">
    <property type="entry name" value="Puta_zinc/iron-chelating_dom"/>
</dbReference>
<name>A0A9D1N1T3_9CLOT</name>
<dbReference type="Proteomes" id="UP000886748">
    <property type="component" value="Unassembled WGS sequence"/>
</dbReference>
<evidence type="ECO:0000313" key="1">
    <source>
        <dbReference type="EMBL" id="HIU93184.1"/>
    </source>
</evidence>
<proteinExistence type="predicted"/>